<keyword evidence="1" id="KW-0812">Transmembrane</keyword>
<keyword evidence="3" id="KW-1185">Reference proteome</keyword>
<name>L5LXA5_MYODS</name>
<dbReference type="GO" id="GO:0045954">
    <property type="term" value="P:positive regulation of natural killer cell mediated cytotoxicity"/>
    <property type="evidence" value="ECO:0007669"/>
    <property type="project" value="TreeGrafter"/>
</dbReference>
<dbReference type="InterPro" id="IPR050919">
    <property type="entry name" value="NKG2/CD94_NK_receptors"/>
</dbReference>
<dbReference type="Proteomes" id="UP000010556">
    <property type="component" value="Unassembled WGS sequence"/>
</dbReference>
<keyword evidence="1" id="KW-0472">Membrane</keyword>
<dbReference type="PANTHER" id="PTHR22800:SF242">
    <property type="entry name" value="NKG2-A_NKG2-B TYPE II INTEGRAL MEMBRANE PROTEIN"/>
    <property type="match status" value="1"/>
</dbReference>
<dbReference type="GO" id="GO:0002223">
    <property type="term" value="P:stimulatory C-type lectin receptor signaling pathway"/>
    <property type="evidence" value="ECO:0007669"/>
    <property type="project" value="TreeGrafter"/>
</dbReference>
<evidence type="ECO:0000313" key="3">
    <source>
        <dbReference type="Proteomes" id="UP000010556"/>
    </source>
</evidence>
<gene>
    <name evidence="2" type="ORF">MDA_GLEAN10001604</name>
</gene>
<accession>L5LXA5</accession>
<proteinExistence type="predicted"/>
<evidence type="ECO:0000256" key="1">
    <source>
        <dbReference type="SAM" id="Phobius"/>
    </source>
</evidence>
<dbReference type="EMBL" id="KB106390">
    <property type="protein sequence ID" value="ELK31039.1"/>
    <property type="molecule type" value="Genomic_DNA"/>
</dbReference>
<dbReference type="PANTHER" id="PTHR22800">
    <property type="entry name" value="C-TYPE LECTIN PROTEINS"/>
    <property type="match status" value="1"/>
</dbReference>
<feature type="transmembrane region" description="Helical" evidence="1">
    <location>
        <begin position="71"/>
        <end position="92"/>
    </location>
</feature>
<keyword evidence="1" id="KW-1133">Transmembrane helix</keyword>
<organism evidence="2 3">
    <name type="scientific">Myotis davidii</name>
    <name type="common">David's myotis</name>
    <dbReference type="NCBI Taxonomy" id="225400"/>
    <lineage>
        <taxon>Eukaryota</taxon>
        <taxon>Metazoa</taxon>
        <taxon>Chordata</taxon>
        <taxon>Craniata</taxon>
        <taxon>Vertebrata</taxon>
        <taxon>Euteleostomi</taxon>
        <taxon>Mammalia</taxon>
        <taxon>Eutheria</taxon>
        <taxon>Laurasiatheria</taxon>
        <taxon>Chiroptera</taxon>
        <taxon>Yangochiroptera</taxon>
        <taxon>Vespertilionidae</taxon>
        <taxon>Myotis</taxon>
    </lineage>
</organism>
<dbReference type="AlphaFoldDB" id="L5LXA5"/>
<reference evidence="3" key="1">
    <citation type="journal article" date="2013" name="Science">
        <title>Comparative analysis of bat genomes provides insight into the evolution of flight and immunity.</title>
        <authorList>
            <person name="Zhang G."/>
            <person name="Cowled C."/>
            <person name="Shi Z."/>
            <person name="Huang Z."/>
            <person name="Bishop-Lilly K.A."/>
            <person name="Fang X."/>
            <person name="Wynne J.W."/>
            <person name="Xiong Z."/>
            <person name="Baker M.L."/>
            <person name="Zhao W."/>
            <person name="Tachedjian M."/>
            <person name="Zhu Y."/>
            <person name="Zhou P."/>
            <person name="Jiang X."/>
            <person name="Ng J."/>
            <person name="Yang L."/>
            <person name="Wu L."/>
            <person name="Xiao J."/>
            <person name="Feng Y."/>
            <person name="Chen Y."/>
            <person name="Sun X."/>
            <person name="Zhang Y."/>
            <person name="Marsh G.A."/>
            <person name="Crameri G."/>
            <person name="Broder C.C."/>
            <person name="Frey K.G."/>
            <person name="Wang L.F."/>
            <person name="Wang J."/>
        </authorList>
    </citation>
    <scope>NUCLEOTIDE SEQUENCE [LARGE SCALE GENOMIC DNA]</scope>
</reference>
<evidence type="ECO:0000313" key="2">
    <source>
        <dbReference type="EMBL" id="ELK31039.1"/>
    </source>
</evidence>
<protein>
    <submittedName>
        <fullName evidence="2">NKG2-A/NKG2-B type II integral membrane protein</fullName>
    </submittedName>
</protein>
<sequence length="130" mass="14411">MNNQRVTYAELNLAKLAKGHERKPKVTQSSIPVTEQEITYAELALQNASQDLQERDKKDHCKVSPSPPERLIAGILGVICLVLVSAVIRITVIPPTVILEKNNYSQPTRNQKGRYANYLPAKMAASSQEA</sequence>